<dbReference type="GO" id="GO:0005730">
    <property type="term" value="C:nucleolus"/>
    <property type="evidence" value="ECO:0007669"/>
    <property type="project" value="UniProtKB-SubCell"/>
</dbReference>
<dbReference type="SMART" id="SM00322">
    <property type="entry name" value="KH"/>
    <property type="match status" value="1"/>
</dbReference>
<dbReference type="CDD" id="cd22392">
    <property type="entry name" value="KH-I_PNO1_rpt2"/>
    <property type="match status" value="1"/>
</dbReference>
<dbReference type="FunFam" id="3.30.1370.10:FF:000009">
    <property type="entry name" value="RNA-binding protein PNO1"/>
    <property type="match status" value="1"/>
</dbReference>
<evidence type="ECO:0000313" key="8">
    <source>
        <dbReference type="Proteomes" id="UP000789595"/>
    </source>
</evidence>
<dbReference type="EMBL" id="CAKKNE010000002">
    <property type="protein sequence ID" value="CAH0367287.1"/>
    <property type="molecule type" value="Genomic_DNA"/>
</dbReference>
<gene>
    <name evidence="7" type="ORF">PECAL_2P03010</name>
</gene>
<dbReference type="InterPro" id="IPR055211">
    <property type="entry name" value="KH_PNO1_2nd"/>
</dbReference>
<keyword evidence="8" id="KW-1185">Reference proteome</keyword>
<dbReference type="GO" id="GO:0003723">
    <property type="term" value="F:RNA binding"/>
    <property type="evidence" value="ECO:0007669"/>
    <property type="project" value="UniProtKB-KW"/>
</dbReference>
<evidence type="ECO:0000256" key="5">
    <source>
        <dbReference type="SAM" id="MobiDB-lite"/>
    </source>
</evidence>
<keyword evidence="3" id="KW-0694">RNA-binding</keyword>
<evidence type="ECO:0000256" key="3">
    <source>
        <dbReference type="ARBA" id="ARBA00022884"/>
    </source>
</evidence>
<evidence type="ECO:0000313" key="7">
    <source>
        <dbReference type="EMBL" id="CAH0367287.1"/>
    </source>
</evidence>
<dbReference type="Gene3D" id="3.30.1370.10">
    <property type="entry name" value="K Homology domain, type 1"/>
    <property type="match status" value="1"/>
</dbReference>
<comment type="subcellular location">
    <subcellularLocation>
        <location evidence="1">Nucleus</location>
        <location evidence="1">Nucleolus</location>
    </subcellularLocation>
</comment>
<dbReference type="SUPFAM" id="SSF54791">
    <property type="entry name" value="Eukaryotic type KH-domain (KH-domain type I)"/>
    <property type="match status" value="1"/>
</dbReference>
<protein>
    <recommendedName>
        <fullName evidence="6">K Homology domain-containing protein</fullName>
    </recommendedName>
</protein>
<evidence type="ECO:0000256" key="1">
    <source>
        <dbReference type="ARBA" id="ARBA00004604"/>
    </source>
</evidence>
<accession>A0A8J2SE56</accession>
<organism evidence="7 8">
    <name type="scientific">Pelagomonas calceolata</name>
    <dbReference type="NCBI Taxonomy" id="35677"/>
    <lineage>
        <taxon>Eukaryota</taxon>
        <taxon>Sar</taxon>
        <taxon>Stramenopiles</taxon>
        <taxon>Ochrophyta</taxon>
        <taxon>Pelagophyceae</taxon>
        <taxon>Pelagomonadales</taxon>
        <taxon>Pelagomonadaceae</taxon>
        <taxon>Pelagomonas</taxon>
    </lineage>
</organism>
<dbReference type="AlphaFoldDB" id="A0A8J2SE56"/>
<evidence type="ECO:0000256" key="2">
    <source>
        <dbReference type="ARBA" id="ARBA00007515"/>
    </source>
</evidence>
<dbReference type="InterPro" id="IPR004087">
    <property type="entry name" value="KH_dom"/>
</dbReference>
<proteinExistence type="inferred from homology"/>
<feature type="region of interest" description="Disordered" evidence="5">
    <location>
        <begin position="1"/>
        <end position="31"/>
    </location>
</feature>
<dbReference type="Proteomes" id="UP000789595">
    <property type="component" value="Unassembled WGS sequence"/>
</dbReference>
<sequence length="227" mass="24904">MSTKRKTPDAPRAIKAGDPVRREPRAEKTDEAAVPEFAALDAAAEGRVEYRKVRVPAHRYTPLRKAWPQIVTPLVEQLKLQVRFNPRSRCVELRSAPTTPDAGAVQKGADFVAAFALGFEVADALALLRLEDLFVDSFEVKDVKILRGDHLSRAVGRIAGADGKTRHAIENATRTRVVVAGTHVHVLGSAQNIKVARDAICDLIIGAPPGKVYNRMRTVAKRLHSRL</sequence>
<dbReference type="OrthoDB" id="1932641at2759"/>
<dbReference type="Pfam" id="PF22891">
    <property type="entry name" value="KH_PNO1_2nd"/>
    <property type="match status" value="1"/>
</dbReference>
<evidence type="ECO:0000256" key="4">
    <source>
        <dbReference type="ARBA" id="ARBA00023242"/>
    </source>
</evidence>
<dbReference type="InterPro" id="IPR055212">
    <property type="entry name" value="KH-I_PNO1_first"/>
</dbReference>
<feature type="domain" description="K Homology" evidence="6">
    <location>
        <begin position="137"/>
        <end position="205"/>
    </location>
</feature>
<reference evidence="7" key="1">
    <citation type="submission" date="2021-11" db="EMBL/GenBank/DDBJ databases">
        <authorList>
            <consortium name="Genoscope - CEA"/>
            <person name="William W."/>
        </authorList>
    </citation>
    <scope>NUCLEOTIDE SEQUENCE</scope>
</reference>
<dbReference type="PANTHER" id="PTHR12826:SF13">
    <property type="entry name" value="RNA-BINDING PROTEIN PNO1"/>
    <property type="match status" value="1"/>
</dbReference>
<dbReference type="CDD" id="cd22391">
    <property type="entry name" value="KH-I_PNO1_rpt1"/>
    <property type="match status" value="1"/>
</dbReference>
<dbReference type="PANTHER" id="PTHR12826">
    <property type="entry name" value="RIBONUCLEASE Y"/>
    <property type="match status" value="1"/>
</dbReference>
<keyword evidence="4" id="KW-0539">Nucleus</keyword>
<name>A0A8J2SE56_9STRA</name>
<dbReference type="InterPro" id="IPR036612">
    <property type="entry name" value="KH_dom_type_1_sf"/>
</dbReference>
<comment type="caution">
    <text evidence="7">The sequence shown here is derived from an EMBL/GenBank/DDBJ whole genome shotgun (WGS) entry which is preliminary data.</text>
</comment>
<feature type="compositionally biased region" description="Basic and acidic residues" evidence="5">
    <location>
        <begin position="18"/>
        <end position="31"/>
    </location>
</feature>
<evidence type="ECO:0000259" key="6">
    <source>
        <dbReference type="SMART" id="SM00322"/>
    </source>
</evidence>
<comment type="similarity">
    <text evidence="2">Belongs to the PNO1 family.</text>
</comment>